<feature type="binding site" evidence="14">
    <location>
        <position position="143"/>
    </location>
    <ligand>
        <name>L-threonine</name>
        <dbReference type="ChEBI" id="CHEBI:57926"/>
    </ligand>
</feature>
<dbReference type="SUPFAM" id="SSF55821">
    <property type="entry name" value="YrdC/RibB"/>
    <property type="match status" value="1"/>
</dbReference>
<feature type="binding site" evidence="14">
    <location>
        <position position="145"/>
    </location>
    <ligand>
        <name>ATP</name>
        <dbReference type="ChEBI" id="CHEBI:30616"/>
    </ligand>
</feature>
<dbReference type="PIRSF" id="PIRSF004930">
    <property type="entry name" value="Tln_factor_SUA5"/>
    <property type="match status" value="1"/>
</dbReference>
<dbReference type="Gene3D" id="3.40.50.11030">
    <property type="entry name" value="Threonylcarbamoyl-AMP synthase, C-terminal domain"/>
    <property type="match status" value="1"/>
</dbReference>
<evidence type="ECO:0000313" key="16">
    <source>
        <dbReference type="EMBL" id="HJC87953.1"/>
    </source>
</evidence>
<comment type="subcellular location">
    <subcellularLocation>
        <location evidence="1 13">Cytoplasm</location>
    </subcellularLocation>
</comment>
<evidence type="ECO:0000313" key="17">
    <source>
        <dbReference type="Proteomes" id="UP000823922"/>
    </source>
</evidence>
<accession>A0A9D2QKY0</accession>
<dbReference type="NCBIfam" id="TIGR00057">
    <property type="entry name" value="L-threonylcarbamoyladenylate synthase"/>
    <property type="match status" value="1"/>
</dbReference>
<evidence type="ECO:0000256" key="8">
    <source>
        <dbReference type="ARBA" id="ARBA00022695"/>
    </source>
</evidence>
<keyword evidence="7 13" id="KW-0819">tRNA processing</keyword>
<proteinExistence type="inferred from homology"/>
<evidence type="ECO:0000256" key="11">
    <source>
        <dbReference type="ARBA" id="ARBA00029774"/>
    </source>
</evidence>
<evidence type="ECO:0000256" key="10">
    <source>
        <dbReference type="ARBA" id="ARBA00022840"/>
    </source>
</evidence>
<dbReference type="InterPro" id="IPR038385">
    <property type="entry name" value="Sua5/YwlC_C"/>
</dbReference>
<dbReference type="GO" id="GO:0000049">
    <property type="term" value="F:tRNA binding"/>
    <property type="evidence" value="ECO:0007669"/>
    <property type="project" value="TreeGrafter"/>
</dbReference>
<evidence type="ECO:0000256" key="12">
    <source>
        <dbReference type="ARBA" id="ARBA00048366"/>
    </source>
</evidence>
<evidence type="ECO:0000256" key="2">
    <source>
        <dbReference type="ARBA" id="ARBA00007663"/>
    </source>
</evidence>
<dbReference type="EC" id="2.7.7.87" evidence="3 13"/>
<name>A0A9D2QKY0_9FIRM</name>
<dbReference type="FunFam" id="3.90.870.10:FF:000009">
    <property type="entry name" value="Threonylcarbamoyl-AMP synthase, putative"/>
    <property type="match status" value="1"/>
</dbReference>
<keyword evidence="9 13" id="KW-0547">Nucleotide-binding</keyword>
<keyword evidence="5 13" id="KW-0963">Cytoplasm</keyword>
<feature type="binding site" evidence="14">
    <location>
        <position position="197"/>
    </location>
    <ligand>
        <name>ATP</name>
        <dbReference type="ChEBI" id="CHEBI:30616"/>
    </ligand>
</feature>
<feature type="domain" description="YrdC-like" evidence="15">
    <location>
        <begin position="15"/>
        <end position="201"/>
    </location>
</feature>
<evidence type="ECO:0000259" key="15">
    <source>
        <dbReference type="PROSITE" id="PS51163"/>
    </source>
</evidence>
<dbReference type="PANTHER" id="PTHR17490:SF16">
    <property type="entry name" value="THREONYLCARBAMOYL-AMP SYNTHASE"/>
    <property type="match status" value="1"/>
</dbReference>
<reference evidence="16" key="2">
    <citation type="submission" date="2021-04" db="EMBL/GenBank/DDBJ databases">
        <authorList>
            <person name="Gilroy R."/>
        </authorList>
    </citation>
    <scope>NUCLEOTIDE SEQUENCE</scope>
    <source>
        <strain evidence="16">ChiBcec1-1630</strain>
    </source>
</reference>
<feature type="binding site" evidence="14">
    <location>
        <position position="37"/>
    </location>
    <ligand>
        <name>L-threonine</name>
        <dbReference type="ChEBI" id="CHEBI:57926"/>
    </ligand>
</feature>
<feature type="binding site" evidence="14">
    <location>
        <position position="119"/>
    </location>
    <ligand>
        <name>ATP</name>
        <dbReference type="ChEBI" id="CHEBI:30616"/>
    </ligand>
</feature>
<comment type="function">
    <text evidence="13">Required for the formation of a threonylcarbamoyl group on adenosine at position 37 (t(6)A37) in tRNAs that read codons beginning with adenine.</text>
</comment>
<evidence type="ECO:0000256" key="6">
    <source>
        <dbReference type="ARBA" id="ARBA00022679"/>
    </source>
</evidence>
<feature type="binding site" evidence="14">
    <location>
        <position position="238"/>
    </location>
    <ligand>
        <name>ATP</name>
        <dbReference type="ChEBI" id="CHEBI:30616"/>
    </ligand>
</feature>
<feature type="binding site" evidence="14">
    <location>
        <position position="69"/>
    </location>
    <ligand>
        <name>L-threonine</name>
        <dbReference type="ChEBI" id="CHEBI:57926"/>
    </ligand>
</feature>
<feature type="binding site" evidence="14">
    <location>
        <position position="60"/>
    </location>
    <ligand>
        <name>ATP</name>
        <dbReference type="ChEBI" id="CHEBI:30616"/>
    </ligand>
</feature>
<keyword evidence="8 13" id="KW-0548">Nucleotidyltransferase</keyword>
<sequence length="349" mass="37705">MKTLYEVMDGSSRDKEKLRKAGEILKAGGLVAFPTETVYGLGGDALNPESSRKIYAAKGRPSDNPLIVHICRLSDLEKIAWDPDGKGLKVARAFWPGPLTMILKKKETVPLETTGGLPTVAVRFPSHPVARGLIDVAGGFIAAPSANTSGKPSPTSARYVAEDMDGRIDMILDGGDVGIGLESTIVDLTEEEPMILRPGYVTQEMLTEVLGSVSVDRTILDAASTQRPKAPGMKYRHYAPKGDLAIVEGEPERVVERINALCQEAEREGKKTGVIATDETASLYLADSVKSVGSRQDEEAIAHSLYRILREFDDEGVEVMYSEAFSLRGMGQAIMNRLLKAAGHHVIEG</sequence>
<dbReference type="EMBL" id="DWVS01000201">
    <property type="protein sequence ID" value="HJC87953.1"/>
    <property type="molecule type" value="Genomic_DNA"/>
</dbReference>
<keyword evidence="10 13" id="KW-0067">ATP-binding</keyword>
<keyword evidence="6 13" id="KW-0808">Transferase</keyword>
<dbReference type="InterPro" id="IPR050156">
    <property type="entry name" value="TC-AMP_synthase_SUA5"/>
</dbReference>
<dbReference type="FunFam" id="3.40.50.11030:FF:000001">
    <property type="entry name" value="Threonylcarbamoyl-AMP synthase"/>
    <property type="match status" value="1"/>
</dbReference>
<dbReference type="Pfam" id="PF01300">
    <property type="entry name" value="Sua5_yciO_yrdC"/>
    <property type="match status" value="1"/>
</dbReference>
<protein>
    <recommendedName>
        <fullName evidence="4 13">Threonylcarbamoyl-AMP synthase</fullName>
        <shortName evidence="13">TC-AMP synthase</shortName>
        <ecNumber evidence="3 13">2.7.7.87</ecNumber>
    </recommendedName>
    <alternativeName>
        <fullName evidence="11 13">L-threonylcarbamoyladenylate synthase</fullName>
    </alternativeName>
</protein>
<organism evidence="16 17">
    <name type="scientific">Candidatus Eisenbergiella intestinigallinarum</name>
    <dbReference type="NCBI Taxonomy" id="2838549"/>
    <lineage>
        <taxon>Bacteria</taxon>
        <taxon>Bacillati</taxon>
        <taxon>Bacillota</taxon>
        <taxon>Clostridia</taxon>
        <taxon>Lachnospirales</taxon>
        <taxon>Lachnospiraceae</taxon>
        <taxon>Eisenbergiella</taxon>
    </lineage>
</organism>
<dbReference type="Gene3D" id="3.90.870.10">
    <property type="entry name" value="DHBP synthase"/>
    <property type="match status" value="1"/>
</dbReference>
<dbReference type="Proteomes" id="UP000823922">
    <property type="component" value="Unassembled WGS sequence"/>
</dbReference>
<comment type="similarity">
    <text evidence="2 13">Belongs to the SUA5 family.</text>
</comment>
<dbReference type="GO" id="GO:0006450">
    <property type="term" value="P:regulation of translational fidelity"/>
    <property type="evidence" value="ECO:0007669"/>
    <property type="project" value="TreeGrafter"/>
</dbReference>
<dbReference type="InterPro" id="IPR005145">
    <property type="entry name" value="Sua5_C"/>
</dbReference>
<feature type="binding site" evidence="14">
    <location>
        <position position="153"/>
    </location>
    <ligand>
        <name>ATP</name>
        <dbReference type="ChEBI" id="CHEBI:30616"/>
    </ligand>
</feature>
<feature type="binding site" evidence="14">
    <location>
        <position position="183"/>
    </location>
    <ligand>
        <name>L-threonine</name>
        <dbReference type="ChEBI" id="CHEBI:57926"/>
    </ligand>
</feature>
<evidence type="ECO:0000256" key="13">
    <source>
        <dbReference type="PIRNR" id="PIRNR004930"/>
    </source>
</evidence>
<dbReference type="PROSITE" id="PS51163">
    <property type="entry name" value="YRDC"/>
    <property type="match status" value="1"/>
</dbReference>
<evidence type="ECO:0000256" key="3">
    <source>
        <dbReference type="ARBA" id="ARBA00012584"/>
    </source>
</evidence>
<gene>
    <name evidence="16" type="ORF">H9926_08070</name>
</gene>
<dbReference type="PANTHER" id="PTHR17490">
    <property type="entry name" value="SUA5"/>
    <property type="match status" value="1"/>
</dbReference>
<evidence type="ECO:0000256" key="4">
    <source>
        <dbReference type="ARBA" id="ARBA00015492"/>
    </source>
</evidence>
<reference evidence="16" key="1">
    <citation type="journal article" date="2021" name="PeerJ">
        <title>Extensive microbial diversity within the chicken gut microbiome revealed by metagenomics and culture.</title>
        <authorList>
            <person name="Gilroy R."/>
            <person name="Ravi A."/>
            <person name="Getino M."/>
            <person name="Pursley I."/>
            <person name="Horton D.L."/>
            <person name="Alikhan N.F."/>
            <person name="Baker D."/>
            <person name="Gharbi K."/>
            <person name="Hall N."/>
            <person name="Watson M."/>
            <person name="Adriaenssens E.M."/>
            <person name="Foster-Nyarko E."/>
            <person name="Jarju S."/>
            <person name="Secka A."/>
            <person name="Antonio M."/>
            <person name="Oren A."/>
            <person name="Chaudhuri R.R."/>
            <person name="La Ragione R."/>
            <person name="Hildebrand F."/>
            <person name="Pallen M.J."/>
        </authorList>
    </citation>
    <scope>NUCLEOTIDE SEQUENCE</scope>
    <source>
        <strain evidence="16">ChiBcec1-1630</strain>
    </source>
</reference>
<dbReference type="InterPro" id="IPR010923">
    <property type="entry name" value="T(6)A37_SUA5"/>
</dbReference>
<evidence type="ECO:0000256" key="9">
    <source>
        <dbReference type="ARBA" id="ARBA00022741"/>
    </source>
</evidence>
<evidence type="ECO:0000256" key="7">
    <source>
        <dbReference type="ARBA" id="ARBA00022694"/>
    </source>
</evidence>
<dbReference type="AlphaFoldDB" id="A0A9D2QKY0"/>
<feature type="binding site" evidence="14">
    <location>
        <position position="64"/>
    </location>
    <ligand>
        <name>ATP</name>
        <dbReference type="ChEBI" id="CHEBI:30616"/>
    </ligand>
</feature>
<comment type="catalytic activity">
    <reaction evidence="12 13">
        <text>L-threonine + hydrogencarbonate + ATP = L-threonylcarbamoyladenylate + diphosphate + H2O</text>
        <dbReference type="Rhea" id="RHEA:36407"/>
        <dbReference type="ChEBI" id="CHEBI:15377"/>
        <dbReference type="ChEBI" id="CHEBI:17544"/>
        <dbReference type="ChEBI" id="CHEBI:30616"/>
        <dbReference type="ChEBI" id="CHEBI:33019"/>
        <dbReference type="ChEBI" id="CHEBI:57926"/>
        <dbReference type="ChEBI" id="CHEBI:73682"/>
        <dbReference type="EC" id="2.7.7.87"/>
    </reaction>
</comment>
<evidence type="ECO:0000256" key="1">
    <source>
        <dbReference type="ARBA" id="ARBA00004496"/>
    </source>
</evidence>
<dbReference type="GO" id="GO:0008033">
    <property type="term" value="P:tRNA processing"/>
    <property type="evidence" value="ECO:0007669"/>
    <property type="project" value="UniProtKB-KW"/>
</dbReference>
<dbReference type="Pfam" id="PF03481">
    <property type="entry name" value="Sua5_C"/>
    <property type="match status" value="1"/>
</dbReference>
<evidence type="ECO:0000256" key="14">
    <source>
        <dbReference type="PIRSR" id="PIRSR004930-1"/>
    </source>
</evidence>
<evidence type="ECO:0000256" key="5">
    <source>
        <dbReference type="ARBA" id="ARBA00022490"/>
    </source>
</evidence>
<dbReference type="GO" id="GO:0061710">
    <property type="term" value="F:L-threonylcarbamoyladenylate synthase"/>
    <property type="evidence" value="ECO:0007669"/>
    <property type="project" value="UniProtKB-EC"/>
</dbReference>
<comment type="caution">
    <text evidence="16">The sequence shown here is derived from an EMBL/GenBank/DDBJ whole genome shotgun (WGS) entry which is preliminary data.</text>
</comment>
<dbReference type="GO" id="GO:0003725">
    <property type="term" value="F:double-stranded RNA binding"/>
    <property type="evidence" value="ECO:0007669"/>
    <property type="project" value="UniProtKB-UniRule"/>
</dbReference>
<dbReference type="InterPro" id="IPR006070">
    <property type="entry name" value="Sua5-like_dom"/>
</dbReference>
<dbReference type="GO" id="GO:0005524">
    <property type="term" value="F:ATP binding"/>
    <property type="evidence" value="ECO:0007669"/>
    <property type="project" value="UniProtKB-UniRule"/>
</dbReference>
<dbReference type="InterPro" id="IPR017945">
    <property type="entry name" value="DHBP_synth_RibB-like_a/b_dom"/>
</dbReference>
<dbReference type="GO" id="GO:0005737">
    <property type="term" value="C:cytoplasm"/>
    <property type="evidence" value="ECO:0007669"/>
    <property type="project" value="UniProtKB-SubCell"/>
</dbReference>
<feature type="binding site" evidence="14">
    <location>
        <position position="123"/>
    </location>
    <ligand>
        <name>L-threonine</name>
        <dbReference type="ChEBI" id="CHEBI:57926"/>
    </ligand>
</feature>